<evidence type="ECO:0000313" key="2">
    <source>
        <dbReference type="WBParaSite" id="nRc.2.0.1.t25481-RA"/>
    </source>
</evidence>
<dbReference type="Proteomes" id="UP000887565">
    <property type="component" value="Unplaced"/>
</dbReference>
<organism evidence="1 2">
    <name type="scientific">Romanomermis culicivorax</name>
    <name type="common">Nematode worm</name>
    <dbReference type="NCBI Taxonomy" id="13658"/>
    <lineage>
        <taxon>Eukaryota</taxon>
        <taxon>Metazoa</taxon>
        <taxon>Ecdysozoa</taxon>
        <taxon>Nematoda</taxon>
        <taxon>Enoplea</taxon>
        <taxon>Dorylaimia</taxon>
        <taxon>Mermithida</taxon>
        <taxon>Mermithoidea</taxon>
        <taxon>Mermithidae</taxon>
        <taxon>Romanomermis</taxon>
    </lineage>
</organism>
<proteinExistence type="predicted"/>
<protein>
    <submittedName>
        <fullName evidence="2">Uncharacterized protein</fullName>
    </submittedName>
</protein>
<reference evidence="2" key="1">
    <citation type="submission" date="2022-11" db="UniProtKB">
        <authorList>
            <consortium name="WormBaseParasite"/>
        </authorList>
    </citation>
    <scope>IDENTIFICATION</scope>
</reference>
<dbReference type="WBParaSite" id="nRc.2.0.1.t25481-RA">
    <property type="protein sequence ID" value="nRc.2.0.1.t25481-RA"/>
    <property type="gene ID" value="nRc.2.0.1.g25481"/>
</dbReference>
<name>A0A915JH87_ROMCU</name>
<keyword evidence="1" id="KW-1185">Reference proteome</keyword>
<accession>A0A915JH87</accession>
<evidence type="ECO:0000313" key="1">
    <source>
        <dbReference type="Proteomes" id="UP000887565"/>
    </source>
</evidence>
<sequence length="91" mass="10658">MAQNQSAKDKDKCRPFYQATTEPQGLFRRGLRATRELPDEMFALSEYRPKTLDANLVHLCGHVTFKWTLPSANFKFIDKFSLLSRYRHHLA</sequence>
<dbReference type="AlphaFoldDB" id="A0A915JH87"/>